<organism evidence="1 2">
    <name type="scientific">Vaccinium darrowii</name>
    <dbReference type="NCBI Taxonomy" id="229202"/>
    <lineage>
        <taxon>Eukaryota</taxon>
        <taxon>Viridiplantae</taxon>
        <taxon>Streptophyta</taxon>
        <taxon>Embryophyta</taxon>
        <taxon>Tracheophyta</taxon>
        <taxon>Spermatophyta</taxon>
        <taxon>Magnoliopsida</taxon>
        <taxon>eudicotyledons</taxon>
        <taxon>Gunneridae</taxon>
        <taxon>Pentapetalae</taxon>
        <taxon>asterids</taxon>
        <taxon>Ericales</taxon>
        <taxon>Ericaceae</taxon>
        <taxon>Vaccinioideae</taxon>
        <taxon>Vaccinieae</taxon>
        <taxon>Vaccinium</taxon>
    </lineage>
</organism>
<evidence type="ECO:0000313" key="2">
    <source>
        <dbReference type="Proteomes" id="UP000828048"/>
    </source>
</evidence>
<protein>
    <submittedName>
        <fullName evidence="1">Uncharacterized protein</fullName>
    </submittedName>
</protein>
<dbReference type="Proteomes" id="UP000828048">
    <property type="component" value="Chromosome 1"/>
</dbReference>
<keyword evidence="2" id="KW-1185">Reference proteome</keyword>
<gene>
    <name evidence="1" type="ORF">Vadar_011343</name>
</gene>
<accession>A0ACB7XPW2</accession>
<proteinExistence type="predicted"/>
<evidence type="ECO:0000313" key="1">
    <source>
        <dbReference type="EMBL" id="KAH7842986.1"/>
    </source>
</evidence>
<comment type="caution">
    <text evidence="1">The sequence shown here is derived from an EMBL/GenBank/DDBJ whole genome shotgun (WGS) entry which is preliminary data.</text>
</comment>
<name>A0ACB7XPW2_9ERIC</name>
<sequence>MQFLEEILTLLLDDDDDRGRKFFSTVAMEFHRMETEQSSHQSKHGGSSIGRQHIPRNRVGDNEQLMRDYFAEDPLFPPHKFRRRSRMNRDLFLCILNTTTTLFKK</sequence>
<reference evidence="1 2" key="1">
    <citation type="journal article" date="2021" name="Hortic Res">
        <title>High-quality reference genome and annotation aids understanding of berry development for evergreen blueberry (Vaccinium darrowii).</title>
        <authorList>
            <person name="Yu J."/>
            <person name="Hulse-Kemp A.M."/>
            <person name="Babiker E."/>
            <person name="Staton M."/>
        </authorList>
    </citation>
    <scope>NUCLEOTIDE SEQUENCE [LARGE SCALE GENOMIC DNA]</scope>
    <source>
        <strain evidence="2">cv. NJ 8807/NJ 8810</strain>
        <tissue evidence="1">Young leaf</tissue>
    </source>
</reference>
<dbReference type="EMBL" id="CM037151">
    <property type="protein sequence ID" value="KAH7842986.1"/>
    <property type="molecule type" value="Genomic_DNA"/>
</dbReference>